<comment type="caution">
    <text evidence="6">The sequence shown here is derived from an EMBL/GenBank/DDBJ whole genome shotgun (WGS) entry which is preliminary data.</text>
</comment>
<dbReference type="AlphaFoldDB" id="A0A0R3KYG2"/>
<dbReference type="GO" id="GO:0008270">
    <property type="term" value="F:zinc ion binding"/>
    <property type="evidence" value="ECO:0007669"/>
    <property type="project" value="UniProtKB-UniRule"/>
</dbReference>
<evidence type="ECO:0000256" key="4">
    <source>
        <dbReference type="ARBA" id="ARBA00022833"/>
    </source>
</evidence>
<feature type="binding site" evidence="5">
    <location>
        <position position="73"/>
    </location>
    <ligand>
        <name>Zn(2+)</name>
        <dbReference type="ChEBI" id="CHEBI:29105"/>
    </ligand>
</feature>
<organism evidence="6 7">
    <name type="scientific">Bradyrhizobium valentinum</name>
    <dbReference type="NCBI Taxonomy" id="1518501"/>
    <lineage>
        <taxon>Bacteria</taxon>
        <taxon>Pseudomonadati</taxon>
        <taxon>Pseudomonadota</taxon>
        <taxon>Alphaproteobacteria</taxon>
        <taxon>Hyphomicrobiales</taxon>
        <taxon>Nitrobacteraceae</taxon>
        <taxon>Bradyrhizobium</taxon>
    </lineage>
</organism>
<dbReference type="InterPro" id="IPR000688">
    <property type="entry name" value="HypA/HybF"/>
</dbReference>
<dbReference type="Proteomes" id="UP000051913">
    <property type="component" value="Unassembled WGS sequence"/>
</dbReference>
<dbReference type="InterPro" id="IPR020538">
    <property type="entry name" value="Hydgase_Ni_incorp_HypA/HybF_CS"/>
</dbReference>
<evidence type="ECO:0000256" key="5">
    <source>
        <dbReference type="HAMAP-Rule" id="MF_00213"/>
    </source>
</evidence>
<comment type="similarity">
    <text evidence="1 5">Belongs to the HypA/HybF family.</text>
</comment>
<dbReference type="PANTHER" id="PTHR34535">
    <property type="entry name" value="HYDROGENASE MATURATION FACTOR HYPA"/>
    <property type="match status" value="1"/>
</dbReference>
<dbReference type="HAMAP" id="MF_00213">
    <property type="entry name" value="HypA_HybF"/>
    <property type="match status" value="1"/>
</dbReference>
<keyword evidence="7" id="KW-1185">Reference proteome</keyword>
<keyword evidence="2 5" id="KW-0533">Nickel</keyword>
<dbReference type="Pfam" id="PF01155">
    <property type="entry name" value="HypA"/>
    <property type="match status" value="1"/>
</dbReference>
<dbReference type="STRING" id="1518501.CQ10_27545"/>
<dbReference type="GO" id="GO:0051604">
    <property type="term" value="P:protein maturation"/>
    <property type="evidence" value="ECO:0007669"/>
    <property type="project" value="InterPro"/>
</dbReference>
<feature type="binding site" evidence="5">
    <location>
        <position position="92"/>
    </location>
    <ligand>
        <name>Zn(2+)</name>
        <dbReference type="ChEBI" id="CHEBI:29105"/>
    </ligand>
</feature>
<evidence type="ECO:0000313" key="7">
    <source>
        <dbReference type="Proteomes" id="UP000051913"/>
    </source>
</evidence>
<proteinExistence type="inferred from homology"/>
<dbReference type="GO" id="GO:0016530">
    <property type="term" value="F:metallochaperone activity"/>
    <property type="evidence" value="ECO:0007669"/>
    <property type="project" value="UniProtKB-ARBA"/>
</dbReference>
<dbReference type="NCBIfam" id="TIGR00100">
    <property type="entry name" value="hypA"/>
    <property type="match status" value="1"/>
</dbReference>
<reference evidence="6 7" key="1">
    <citation type="submission" date="2014-03" db="EMBL/GenBank/DDBJ databases">
        <title>Bradyrhizobium valentinum sp. nov., isolated from effective nodules of Lupinus mariae-josephae, a lupine endemic of basic-lime soils in Eastern Spain.</title>
        <authorList>
            <person name="Duran D."/>
            <person name="Rey L."/>
            <person name="Navarro A."/>
            <person name="Busquets A."/>
            <person name="Imperial J."/>
            <person name="Ruiz-Argueso T."/>
        </authorList>
    </citation>
    <scope>NUCLEOTIDE SEQUENCE [LARGE SCALE GENOMIC DNA]</scope>
    <source>
        <strain evidence="6 7">LmjM3</strain>
    </source>
</reference>
<dbReference type="GO" id="GO:0016151">
    <property type="term" value="F:nickel cation binding"/>
    <property type="evidence" value="ECO:0007669"/>
    <property type="project" value="UniProtKB-UniRule"/>
</dbReference>
<name>A0A0R3KYG2_9BRAD</name>
<dbReference type="RefSeq" id="WP_057854112.1">
    <property type="nucleotide sequence ID" value="NZ_LLXX01000176.1"/>
</dbReference>
<sequence>MHEMALCEGIVEIIEEEARRRSFSRVKTVCLEIGALSHVAPEAMKFCFAAVAARTIADGAVIEVIELPGVAWCMACSRSVEIAQRDEPCPCCGSYQLQMTGGEEMQVKELEVD</sequence>
<protein>
    <recommendedName>
        <fullName evidence="5">Hydrogenase maturation factor HypA</fullName>
    </recommendedName>
</protein>
<dbReference type="Gene3D" id="3.30.2320.80">
    <property type="match status" value="1"/>
</dbReference>
<dbReference type="FunFam" id="3.30.2320.80:FF:000001">
    <property type="entry name" value="Hydrogenase maturation factor HypA"/>
    <property type="match status" value="1"/>
</dbReference>
<evidence type="ECO:0000256" key="3">
    <source>
        <dbReference type="ARBA" id="ARBA00022723"/>
    </source>
</evidence>
<evidence type="ECO:0000313" key="6">
    <source>
        <dbReference type="EMBL" id="KRQ98590.1"/>
    </source>
</evidence>
<dbReference type="EMBL" id="LLXX01000176">
    <property type="protein sequence ID" value="KRQ98590.1"/>
    <property type="molecule type" value="Genomic_DNA"/>
</dbReference>
<feature type="binding site" evidence="5">
    <location>
        <position position="76"/>
    </location>
    <ligand>
        <name>Zn(2+)</name>
        <dbReference type="ChEBI" id="CHEBI:29105"/>
    </ligand>
</feature>
<accession>A0A0R3KYG2</accession>
<evidence type="ECO:0000256" key="2">
    <source>
        <dbReference type="ARBA" id="ARBA00022596"/>
    </source>
</evidence>
<dbReference type="PIRSF" id="PIRSF004761">
    <property type="entry name" value="Hydrgn_mat_HypA"/>
    <property type="match status" value="1"/>
</dbReference>
<dbReference type="PROSITE" id="PS01249">
    <property type="entry name" value="HYPA"/>
    <property type="match status" value="1"/>
</dbReference>
<keyword evidence="4 5" id="KW-0862">Zinc</keyword>
<feature type="binding site" evidence="5">
    <location>
        <position position="2"/>
    </location>
    <ligand>
        <name>Ni(2+)</name>
        <dbReference type="ChEBI" id="CHEBI:49786"/>
    </ligand>
</feature>
<gene>
    <name evidence="5" type="primary">hypA</name>
    <name evidence="6" type="ORF">CP49_24270</name>
</gene>
<comment type="function">
    <text evidence="5">Involved in the maturation of [NiFe] hydrogenases. Required for nickel insertion into the metal center of the hydrogenase.</text>
</comment>
<feature type="binding site" evidence="5">
    <location>
        <position position="89"/>
    </location>
    <ligand>
        <name>Zn(2+)</name>
        <dbReference type="ChEBI" id="CHEBI:29105"/>
    </ligand>
</feature>
<dbReference type="PANTHER" id="PTHR34535:SF3">
    <property type="entry name" value="HYDROGENASE MATURATION FACTOR HYPA"/>
    <property type="match status" value="1"/>
</dbReference>
<keyword evidence="3 5" id="KW-0479">Metal-binding</keyword>
<evidence type="ECO:0000256" key="1">
    <source>
        <dbReference type="ARBA" id="ARBA00010748"/>
    </source>
</evidence>